<feature type="compositionally biased region" description="Basic residues" evidence="1">
    <location>
        <begin position="186"/>
        <end position="195"/>
    </location>
</feature>
<reference evidence="2" key="1">
    <citation type="journal article" date="2011" name="Plant Physiol.">
        <title>Comprehensive sequence analysis of 24,783 barley full-length cDNAs derived from 12 clone libraries.</title>
        <authorList>
            <person name="Matsumoto T."/>
            <person name="Tanaka T."/>
            <person name="Sakai H."/>
            <person name="Amano N."/>
            <person name="Kanamori H."/>
            <person name="Kurita K."/>
            <person name="Kikuta A."/>
            <person name="Kamiya K."/>
            <person name="Yamamoto M."/>
            <person name="Ikawa H."/>
            <person name="Fujii N."/>
            <person name="Hori K."/>
            <person name="Itoh T."/>
            <person name="Sato K."/>
        </authorList>
    </citation>
    <scope>NUCLEOTIDE SEQUENCE</scope>
    <source>
        <tissue evidence="2">Shoot and root</tissue>
    </source>
</reference>
<accession>F2E6Z5</accession>
<feature type="region of interest" description="Disordered" evidence="1">
    <location>
        <begin position="1"/>
        <end position="114"/>
    </location>
</feature>
<dbReference type="EMBL" id="AK371919">
    <property type="protein sequence ID" value="BAK03117.1"/>
    <property type="molecule type" value="mRNA"/>
</dbReference>
<feature type="compositionally biased region" description="Pro residues" evidence="1">
    <location>
        <begin position="169"/>
        <end position="185"/>
    </location>
</feature>
<dbReference type="AlphaFoldDB" id="F2E6Z5"/>
<sequence length="320" mass="34567">PEETSSTRNALPPQLLPPPRTPRRSSPPGRPPPRHRHVHRPRLPVLFTGGGVPLPHQAQPDGRLRARPGPPRLGQPAQPLPPLRPFPRHPSPQPAAPGGRRPLPGPLPRAAPAAAAALARLPLRPPLPLARPLRLEVRRRVNLVAPRQPQQRQPPPHRGPRPARGPAAARPPRPLPLRAPRSPPRGPRHPARRRPLGAPAVAGHRRARALVRLLAGSLEVRRAGSAVLQPRRGPRAGRRRVGRGRSWVGRAVARRLVRSGPWEAGGGGQRVPCHCSSGENQNGEWKEGAGAVGGEAAPRLCSPAVPCWLRRARGGLWEDE</sequence>
<organism evidence="2">
    <name type="scientific">Hordeum vulgare subsp. vulgare</name>
    <name type="common">Domesticated barley</name>
    <dbReference type="NCBI Taxonomy" id="112509"/>
    <lineage>
        <taxon>Eukaryota</taxon>
        <taxon>Viridiplantae</taxon>
        <taxon>Streptophyta</taxon>
        <taxon>Embryophyta</taxon>
        <taxon>Tracheophyta</taxon>
        <taxon>Spermatophyta</taxon>
        <taxon>Magnoliopsida</taxon>
        <taxon>Liliopsida</taxon>
        <taxon>Poales</taxon>
        <taxon>Poaceae</taxon>
        <taxon>BOP clade</taxon>
        <taxon>Pooideae</taxon>
        <taxon>Triticodae</taxon>
        <taxon>Triticeae</taxon>
        <taxon>Hordeinae</taxon>
        <taxon>Hordeum</taxon>
    </lineage>
</organism>
<name>F2E6Z5_HORVV</name>
<feature type="compositionally biased region" description="Pro residues" evidence="1">
    <location>
        <begin position="68"/>
        <end position="95"/>
    </location>
</feature>
<feature type="region of interest" description="Disordered" evidence="1">
    <location>
        <begin position="143"/>
        <end position="203"/>
    </location>
</feature>
<evidence type="ECO:0000313" key="2">
    <source>
        <dbReference type="EMBL" id="BAK03117.1"/>
    </source>
</evidence>
<feature type="non-terminal residue" evidence="2">
    <location>
        <position position="1"/>
    </location>
</feature>
<feature type="compositionally biased region" description="Basic residues" evidence="1">
    <location>
        <begin position="32"/>
        <end position="42"/>
    </location>
</feature>
<protein>
    <submittedName>
        <fullName evidence="2">Predicted protein</fullName>
    </submittedName>
</protein>
<evidence type="ECO:0000256" key="1">
    <source>
        <dbReference type="SAM" id="MobiDB-lite"/>
    </source>
</evidence>
<proteinExistence type="evidence at transcript level"/>